<dbReference type="AlphaFoldDB" id="U2QPA6"/>
<keyword evidence="1" id="KW-1133">Transmembrane helix</keyword>
<dbReference type="EMBL" id="AWVK01000073">
    <property type="protein sequence ID" value="ERK43143.1"/>
    <property type="molecule type" value="Genomic_DNA"/>
</dbReference>
<keyword evidence="1" id="KW-0812">Transmembrane</keyword>
<feature type="non-terminal residue" evidence="2">
    <location>
        <position position="100"/>
    </location>
</feature>
<reference evidence="2 3" key="1">
    <citation type="submission" date="2013-06" db="EMBL/GenBank/DDBJ databases">
        <authorList>
            <person name="Weinstock G."/>
            <person name="Sodergren E."/>
            <person name="Lobos E.A."/>
            <person name="Fulton L."/>
            <person name="Fulton R."/>
            <person name="Courtney L."/>
            <person name="Fronick C."/>
            <person name="O'Laughlin M."/>
            <person name="Godfrey J."/>
            <person name="Wilson R.M."/>
            <person name="Miner T."/>
            <person name="Farmer C."/>
            <person name="Delehaunty K."/>
            <person name="Cordes M."/>
            <person name="Minx P."/>
            <person name="Tomlinson C."/>
            <person name="Chen J."/>
            <person name="Wollam A."/>
            <person name="Pepin K.H."/>
            <person name="Bhonagiri V."/>
            <person name="Zhang X."/>
            <person name="Warren W."/>
            <person name="Mitreva M."/>
            <person name="Mardis E.R."/>
            <person name="Wilson R.K."/>
        </authorList>
    </citation>
    <scope>NUCLEOTIDE SEQUENCE [LARGE SCALE GENOMIC DNA]</scope>
    <source>
        <strain evidence="2 3">ATCC 14869</strain>
    </source>
</reference>
<protein>
    <submittedName>
        <fullName evidence="2">Uncharacterized protein</fullName>
    </submittedName>
</protein>
<gene>
    <name evidence="2" type="ORF">HMPREF0495_01675</name>
</gene>
<evidence type="ECO:0000313" key="3">
    <source>
        <dbReference type="Proteomes" id="UP000016644"/>
    </source>
</evidence>
<keyword evidence="1" id="KW-0472">Membrane</keyword>
<accession>U2QPA6</accession>
<dbReference type="HOGENOM" id="CLU_2312023_0_0_9"/>
<dbReference type="Proteomes" id="UP000016644">
    <property type="component" value="Unassembled WGS sequence"/>
</dbReference>
<evidence type="ECO:0000313" key="2">
    <source>
        <dbReference type="EMBL" id="ERK43143.1"/>
    </source>
</evidence>
<proteinExistence type="predicted"/>
<sequence length="100" mass="11046">MEQTHSQLRKPDAQPNEWAVRLHHATRATREDWLGKAISYLCIGVIILVVASMLWFITSKGIATFTQNHVSLGKFLTGTNWAPDQGQIGALPMIVGSFAV</sequence>
<organism evidence="2 3">
    <name type="scientific">Levilactobacillus brevis ATCC 14869 = DSM 20054</name>
    <dbReference type="NCBI Taxonomy" id="649758"/>
    <lineage>
        <taxon>Bacteria</taxon>
        <taxon>Bacillati</taxon>
        <taxon>Bacillota</taxon>
        <taxon>Bacilli</taxon>
        <taxon>Lactobacillales</taxon>
        <taxon>Lactobacillaceae</taxon>
        <taxon>Levilactobacillus</taxon>
    </lineage>
</organism>
<name>U2QPA6_LEVBR</name>
<comment type="caution">
    <text evidence="2">The sequence shown here is derived from an EMBL/GenBank/DDBJ whole genome shotgun (WGS) entry which is preliminary data.</text>
</comment>
<feature type="transmembrane region" description="Helical" evidence="1">
    <location>
        <begin position="37"/>
        <end position="57"/>
    </location>
</feature>
<evidence type="ECO:0000256" key="1">
    <source>
        <dbReference type="SAM" id="Phobius"/>
    </source>
</evidence>